<dbReference type="InterPro" id="IPR001304">
    <property type="entry name" value="C-type_lectin-like"/>
</dbReference>
<feature type="chain" id="PRO_5012211611" evidence="6">
    <location>
        <begin position="23"/>
        <end position="469"/>
    </location>
</feature>
<dbReference type="InterPro" id="IPR016186">
    <property type="entry name" value="C-type_lectin-like/link_sf"/>
</dbReference>
<keyword evidence="6" id="KW-0732">Signal</keyword>
<evidence type="ECO:0000256" key="3">
    <source>
        <dbReference type="ARBA" id="ARBA00023180"/>
    </source>
</evidence>
<dbReference type="PROSITE" id="PS50041">
    <property type="entry name" value="C_TYPE_LECTIN_2"/>
    <property type="match status" value="1"/>
</dbReference>
<feature type="signal peptide" evidence="6">
    <location>
        <begin position="1"/>
        <end position="22"/>
    </location>
</feature>
<dbReference type="PROSITE" id="PS01209">
    <property type="entry name" value="LDLRA_1"/>
    <property type="match status" value="1"/>
</dbReference>
<dbReference type="Gene3D" id="2.60.120.290">
    <property type="entry name" value="Spermadhesin, CUB domain"/>
    <property type="match status" value="2"/>
</dbReference>
<dbReference type="SMART" id="SM00034">
    <property type="entry name" value="CLECT"/>
    <property type="match status" value="1"/>
</dbReference>
<dbReference type="AlphaFoldDB" id="A0A1V1FN80"/>
<evidence type="ECO:0000313" key="9">
    <source>
        <dbReference type="EMBL" id="BAX07270.1"/>
    </source>
</evidence>
<comment type="caution">
    <text evidence="4">Lacks conserved residue(s) required for the propagation of feature annotation.</text>
</comment>
<feature type="disulfide bond" evidence="5">
    <location>
        <begin position="188"/>
        <end position="203"/>
    </location>
</feature>
<protein>
    <submittedName>
        <fullName evidence="9">Putative CTL14 isoform A</fullName>
    </submittedName>
</protein>
<dbReference type="EMBL" id="FX985257">
    <property type="protein sequence ID" value="BAX07270.1"/>
    <property type="molecule type" value="mRNA"/>
</dbReference>
<dbReference type="InterPro" id="IPR000859">
    <property type="entry name" value="CUB_dom"/>
</dbReference>
<organism evidence="9">
    <name type="scientific">Reticulitermes speratus</name>
    <dbReference type="NCBI Taxonomy" id="60591"/>
    <lineage>
        <taxon>Eukaryota</taxon>
        <taxon>Metazoa</taxon>
        <taxon>Ecdysozoa</taxon>
        <taxon>Arthropoda</taxon>
        <taxon>Hexapoda</taxon>
        <taxon>Insecta</taxon>
        <taxon>Pterygota</taxon>
        <taxon>Neoptera</taxon>
        <taxon>Polyneoptera</taxon>
        <taxon>Dictyoptera</taxon>
        <taxon>Blattodea</taxon>
        <taxon>Blattoidea</taxon>
        <taxon>Termitoidae</taxon>
        <taxon>Rhinotermitidae</taxon>
        <taxon>Reticulitermes</taxon>
        <taxon>Frontotermes</taxon>
    </lineage>
</organism>
<dbReference type="Pfam" id="PF00431">
    <property type="entry name" value="CUB"/>
    <property type="match status" value="2"/>
</dbReference>
<evidence type="ECO:0000256" key="5">
    <source>
        <dbReference type="PROSITE-ProRule" id="PRU00124"/>
    </source>
</evidence>
<accession>A0A1V1FN80</accession>
<dbReference type="InterPro" id="IPR016187">
    <property type="entry name" value="CTDL_fold"/>
</dbReference>
<dbReference type="CDD" id="cd00037">
    <property type="entry name" value="CLECT"/>
    <property type="match status" value="1"/>
</dbReference>
<keyword evidence="2 5" id="KW-1015">Disulfide bond</keyword>
<proteinExistence type="evidence at transcript level"/>
<gene>
    <name evidence="9" type="primary">CTL14A</name>
</gene>
<evidence type="ECO:0000256" key="4">
    <source>
        <dbReference type="PROSITE-ProRule" id="PRU00059"/>
    </source>
</evidence>
<dbReference type="Gene3D" id="3.10.100.10">
    <property type="entry name" value="Mannose-Binding Protein A, subunit A"/>
    <property type="match status" value="1"/>
</dbReference>
<feature type="domain" description="C-type lectin" evidence="8">
    <location>
        <begin position="39"/>
        <end position="165"/>
    </location>
</feature>
<feature type="disulfide bond" evidence="5">
    <location>
        <begin position="169"/>
        <end position="181"/>
    </location>
</feature>
<dbReference type="SUPFAM" id="SSF57424">
    <property type="entry name" value="LDL receptor-like module"/>
    <property type="match status" value="1"/>
</dbReference>
<dbReference type="InterPro" id="IPR036055">
    <property type="entry name" value="LDL_receptor-like_sf"/>
</dbReference>
<dbReference type="PROSITE" id="PS01180">
    <property type="entry name" value="CUB"/>
    <property type="match status" value="2"/>
</dbReference>
<keyword evidence="1" id="KW-0677">Repeat</keyword>
<reference evidence="9" key="1">
    <citation type="journal article" date="2017" name="PLoS ONE">
        <title>Caste-, sex-, and age-dependent expression of immune-related genes in a Japanese subterranean termite, Reticulitermes speratus.</title>
        <authorList>
            <person name="Mitaka Y."/>
            <person name="Kobayashi K."/>
            <person name="Matsuura K."/>
        </authorList>
    </citation>
    <scope>NUCLEOTIDE SEQUENCE</scope>
    <source>
        <tissue evidence="9">Whole body</tissue>
    </source>
</reference>
<feature type="disulfide bond" evidence="5">
    <location>
        <begin position="176"/>
        <end position="194"/>
    </location>
</feature>
<dbReference type="PROSITE" id="PS50068">
    <property type="entry name" value="LDLRA_2"/>
    <property type="match status" value="1"/>
</dbReference>
<dbReference type="PANTHER" id="PTHR24251:SF50">
    <property type="entry name" value="ATTRACTIN-LIKE 1A"/>
    <property type="match status" value="1"/>
</dbReference>
<dbReference type="FunFam" id="2.60.120.290:FF:000048">
    <property type="entry name" value="Uncharacterized protein, isoform A"/>
    <property type="match status" value="1"/>
</dbReference>
<name>A0A1V1FN80_9NEOP</name>
<dbReference type="Pfam" id="PF00057">
    <property type="entry name" value="Ldl_recept_a"/>
    <property type="match status" value="1"/>
</dbReference>
<dbReference type="PANTHER" id="PTHR24251">
    <property type="entry name" value="OVOCHYMASE-RELATED"/>
    <property type="match status" value="1"/>
</dbReference>
<feature type="domain" description="CUB" evidence="7">
    <location>
        <begin position="323"/>
        <end position="435"/>
    </location>
</feature>
<evidence type="ECO:0000256" key="6">
    <source>
        <dbReference type="SAM" id="SignalP"/>
    </source>
</evidence>
<dbReference type="CDD" id="cd00112">
    <property type="entry name" value="LDLa"/>
    <property type="match status" value="1"/>
</dbReference>
<dbReference type="InterPro" id="IPR023415">
    <property type="entry name" value="LDLR_class-A_CS"/>
</dbReference>
<dbReference type="SMART" id="SM00192">
    <property type="entry name" value="LDLa"/>
    <property type="match status" value="1"/>
</dbReference>
<dbReference type="Gene3D" id="4.10.400.10">
    <property type="entry name" value="Low-density Lipoprotein Receptor"/>
    <property type="match status" value="1"/>
</dbReference>
<dbReference type="InterPro" id="IPR035914">
    <property type="entry name" value="Sperma_CUB_dom_sf"/>
</dbReference>
<sequence>MLIRHPAAILAAILGYFSPIFSQGQNSSLFVCPNGWELRGLHCYKFFSIRHSWEKAAELCRRYGSDLEVVESFAENNYTAGLVTRSAGPADRNGQHYWLGLASLDDLRTNTLESAAGLLVSQYAGFWDQTQPDPRSGECVDVTLMDNQQSWELTTCESLLPFLCRTAACPAGSYHCSNGRCVNAQFRCDNQNDCGDWSDELDCPSSCHYYMASSGDVVESPNYPHKYQPLADCKWTLEGPQGHNILLQFQEFETEKSFDTVQILVGGRTEDKSVNLATLSGKQDLSNKLFVSASNFMIVKFSTDASVERKGFRASWKTEPQTCGGILRATPQPQSLTSPGYPQDYPGGLECLYIIGAQVGRIVTLEIEDLDLETNRDYILIRNGDNPKGQPIARLTGTREDNPHLIMSTGSQLYMYFKTSLGDSRRGFRIKYLQGLYLRNIYAFKFLSYFITLAYLVSHTNRCCMYGVW</sequence>
<dbReference type="InterPro" id="IPR002172">
    <property type="entry name" value="LDrepeatLR_classA_rpt"/>
</dbReference>
<evidence type="ECO:0000259" key="8">
    <source>
        <dbReference type="PROSITE" id="PS50041"/>
    </source>
</evidence>
<dbReference type="SUPFAM" id="SSF49854">
    <property type="entry name" value="Spermadhesin, CUB domain"/>
    <property type="match status" value="2"/>
</dbReference>
<dbReference type="SUPFAM" id="SSF56436">
    <property type="entry name" value="C-type lectin-like"/>
    <property type="match status" value="1"/>
</dbReference>
<dbReference type="FunFam" id="4.10.400.10:FF:000065">
    <property type="entry name" value="Transmembrane protease serine 7"/>
    <property type="match status" value="1"/>
</dbReference>
<dbReference type="Pfam" id="PF00059">
    <property type="entry name" value="Lectin_C"/>
    <property type="match status" value="1"/>
</dbReference>
<evidence type="ECO:0000256" key="1">
    <source>
        <dbReference type="ARBA" id="ARBA00022737"/>
    </source>
</evidence>
<feature type="domain" description="CUB" evidence="7">
    <location>
        <begin position="207"/>
        <end position="319"/>
    </location>
</feature>
<evidence type="ECO:0000256" key="2">
    <source>
        <dbReference type="ARBA" id="ARBA00023157"/>
    </source>
</evidence>
<dbReference type="SMART" id="SM00042">
    <property type="entry name" value="CUB"/>
    <property type="match status" value="2"/>
</dbReference>
<keyword evidence="3" id="KW-0325">Glycoprotein</keyword>
<dbReference type="CDD" id="cd00041">
    <property type="entry name" value="CUB"/>
    <property type="match status" value="2"/>
</dbReference>
<evidence type="ECO:0000259" key="7">
    <source>
        <dbReference type="PROSITE" id="PS01180"/>
    </source>
</evidence>